<protein>
    <recommendedName>
        <fullName evidence="2">WW domain-containing protein</fullName>
    </recommendedName>
</protein>
<dbReference type="Pfam" id="PF03399">
    <property type="entry name" value="SAC3_GANP"/>
    <property type="match status" value="1"/>
</dbReference>
<feature type="compositionally biased region" description="Pro residues" evidence="1">
    <location>
        <begin position="130"/>
        <end position="149"/>
    </location>
</feature>
<dbReference type="EMBL" id="HG001669">
    <property type="protein sequence ID" value="CDF34040.1"/>
    <property type="molecule type" value="Genomic_DNA"/>
</dbReference>
<dbReference type="InterPro" id="IPR045107">
    <property type="entry name" value="SAC3/GANP/THP3"/>
</dbReference>
<dbReference type="PANTHER" id="PTHR12436:SF4">
    <property type="entry name" value="LEUKOCYTE RECEPTOR CLUSTER MEMBER 8"/>
    <property type="match status" value="1"/>
</dbReference>
<dbReference type="Proteomes" id="UP000012073">
    <property type="component" value="Unassembled WGS sequence"/>
</dbReference>
<dbReference type="Gramene" id="CDF34040">
    <property type="protein sequence ID" value="CDF34040"/>
    <property type="gene ID" value="CHC_T00002704001"/>
</dbReference>
<feature type="compositionally biased region" description="Pro residues" evidence="1">
    <location>
        <begin position="251"/>
        <end position="260"/>
    </location>
</feature>
<sequence length="756" mass="85414">MVRLPDTPGEWEENRHTSGRLFLTNRETSETKWLWQKWEMNGRPFVRNIADPSQHLWVDAMDFHMRIASGMATPEEVEQYKRHGAGPPPPPPPPPPIYPPHLPYPPPPTQNGIPAFRHPNTHNPALHSHPYPPAFQPPPPTRPIAPPAAPFNRHVPPASYADATKGYPPPYQPGPPGPHGQYNGYPPPAEGHPPHHHPPLPPPSVNPQVHSRFRALPAAPHDRYDSAHHFPPHNLPSAPFPLEYNRDATAPPFPTGPQPDPSSQRYDSEHQQPPFHHHDARNHSFAPDFEQTPNQTEKRNRFQEITPNNTGRYWANNQDSNRSKKRLKSDKGANGKQKQGKSRFAALAPVPKPIPQYPPRQPPQPIEHGDMIPATHDANFRPASKYAKSIAKVCLQVADVSKVAILYNRDFKSHTHVNGTSSPQDTNGYGEYAYEAVVGTCEEIEKDFLRLTSAPKPSAVRPPHVLKRAVAHIKTLWGEAERDYDWVCRQLKSVRQDYKVQHVESTEVLEAYETHARIALEKSDLGEFNTCVAQLQELYKKVSRAQHIQDEFSSYRILYNLLVDAREWEQSKILAQFSKAERTRTATRFALSIRQAVLSGNYQSYFKLSTTPPRKTMIHYLLDHFHNRVRWRAISTMISAYGPTKLPITYVHNQLGWADIQDPSEFSGADLAEIIRSKAGESGLLKDFNSLKLEFLPRSTLKAISFLLTIGVVFTFGEKGKPGKDRLLMDCKATKMAGLKKYEASKLITHAGAERS</sequence>
<dbReference type="InterPro" id="IPR001202">
    <property type="entry name" value="WW_dom"/>
</dbReference>
<name>R7Q9A2_CHOCR</name>
<keyword evidence="4" id="KW-1185">Reference proteome</keyword>
<feature type="compositionally biased region" description="Pro residues" evidence="1">
    <location>
        <begin position="167"/>
        <end position="178"/>
    </location>
</feature>
<evidence type="ECO:0000256" key="1">
    <source>
        <dbReference type="SAM" id="MobiDB-lite"/>
    </source>
</evidence>
<evidence type="ECO:0000313" key="4">
    <source>
        <dbReference type="Proteomes" id="UP000012073"/>
    </source>
</evidence>
<dbReference type="PROSITE" id="PS50020">
    <property type="entry name" value="WW_DOMAIN_2"/>
    <property type="match status" value="1"/>
</dbReference>
<evidence type="ECO:0000313" key="3">
    <source>
        <dbReference type="EMBL" id="CDF34040.1"/>
    </source>
</evidence>
<proteinExistence type="predicted"/>
<dbReference type="PANTHER" id="PTHR12436">
    <property type="entry name" value="80 KDA MCM3-ASSOCIATED PROTEIN"/>
    <property type="match status" value="1"/>
</dbReference>
<gene>
    <name evidence="3" type="ORF">CHC_T00002704001</name>
</gene>
<feature type="region of interest" description="Disordered" evidence="1">
    <location>
        <begin position="76"/>
        <end position="209"/>
    </location>
</feature>
<feature type="compositionally biased region" description="Pro residues" evidence="1">
    <location>
        <begin position="86"/>
        <end position="109"/>
    </location>
</feature>
<feature type="compositionally biased region" description="Polar residues" evidence="1">
    <location>
        <begin position="303"/>
        <end position="320"/>
    </location>
</feature>
<reference evidence="4" key="1">
    <citation type="journal article" date="2013" name="Proc. Natl. Acad. Sci. U.S.A.">
        <title>Genome structure and metabolic features in the red seaweed Chondrus crispus shed light on evolution of the Archaeplastida.</title>
        <authorList>
            <person name="Collen J."/>
            <person name="Porcel B."/>
            <person name="Carre W."/>
            <person name="Ball S.G."/>
            <person name="Chaparro C."/>
            <person name="Tonon T."/>
            <person name="Barbeyron T."/>
            <person name="Michel G."/>
            <person name="Noel B."/>
            <person name="Valentin K."/>
            <person name="Elias M."/>
            <person name="Artiguenave F."/>
            <person name="Arun A."/>
            <person name="Aury J.M."/>
            <person name="Barbosa-Neto J.F."/>
            <person name="Bothwell J.H."/>
            <person name="Bouget F.Y."/>
            <person name="Brillet L."/>
            <person name="Cabello-Hurtado F."/>
            <person name="Capella-Gutierrez S."/>
            <person name="Charrier B."/>
            <person name="Cladiere L."/>
            <person name="Cock J.M."/>
            <person name="Coelho S.M."/>
            <person name="Colleoni C."/>
            <person name="Czjzek M."/>
            <person name="Da Silva C."/>
            <person name="Delage L."/>
            <person name="Denoeud F."/>
            <person name="Deschamps P."/>
            <person name="Dittami S.M."/>
            <person name="Gabaldon T."/>
            <person name="Gachon C.M."/>
            <person name="Groisillier A."/>
            <person name="Herve C."/>
            <person name="Jabbari K."/>
            <person name="Katinka M."/>
            <person name="Kloareg B."/>
            <person name="Kowalczyk N."/>
            <person name="Labadie K."/>
            <person name="Leblanc C."/>
            <person name="Lopez P.J."/>
            <person name="McLachlan D.H."/>
            <person name="Meslet-Cladiere L."/>
            <person name="Moustafa A."/>
            <person name="Nehr Z."/>
            <person name="Nyvall Collen P."/>
            <person name="Panaud O."/>
            <person name="Partensky F."/>
            <person name="Poulain J."/>
            <person name="Rensing S.A."/>
            <person name="Rousvoal S."/>
            <person name="Samson G."/>
            <person name="Symeonidi A."/>
            <person name="Weissenbach J."/>
            <person name="Zambounis A."/>
            <person name="Wincker P."/>
            <person name="Boyen C."/>
        </authorList>
    </citation>
    <scope>NUCLEOTIDE SEQUENCE [LARGE SCALE GENOMIC DNA]</scope>
    <source>
        <strain evidence="4">cv. Stackhouse</strain>
    </source>
</reference>
<dbReference type="GO" id="GO:0005634">
    <property type="term" value="C:nucleus"/>
    <property type="evidence" value="ECO:0007669"/>
    <property type="project" value="TreeGrafter"/>
</dbReference>
<dbReference type="AlphaFoldDB" id="R7Q9A2"/>
<dbReference type="KEGG" id="ccp:CHC_T00002704001"/>
<accession>R7Q9A2</accession>
<dbReference type="Gene3D" id="1.25.40.990">
    <property type="match status" value="1"/>
</dbReference>
<feature type="region of interest" description="Disordered" evidence="1">
    <location>
        <begin position="222"/>
        <end position="344"/>
    </location>
</feature>
<dbReference type="RefSeq" id="XP_005713859.1">
    <property type="nucleotide sequence ID" value="XM_005713802.1"/>
</dbReference>
<dbReference type="OrthoDB" id="199574at2759"/>
<dbReference type="GeneID" id="17321575"/>
<dbReference type="InterPro" id="IPR005062">
    <property type="entry name" value="SAC3/GANP/THP3_conserved"/>
</dbReference>
<evidence type="ECO:0000259" key="2">
    <source>
        <dbReference type="PROSITE" id="PS50020"/>
    </source>
</evidence>
<dbReference type="STRING" id="2769.R7Q9A2"/>
<organism evidence="3 4">
    <name type="scientific">Chondrus crispus</name>
    <name type="common">Carrageen Irish moss</name>
    <name type="synonym">Polymorpha crispa</name>
    <dbReference type="NCBI Taxonomy" id="2769"/>
    <lineage>
        <taxon>Eukaryota</taxon>
        <taxon>Rhodophyta</taxon>
        <taxon>Florideophyceae</taxon>
        <taxon>Rhodymeniophycidae</taxon>
        <taxon>Gigartinales</taxon>
        <taxon>Gigartinaceae</taxon>
        <taxon>Chondrus</taxon>
    </lineage>
</organism>
<feature type="domain" description="WW" evidence="2">
    <location>
        <begin position="5"/>
        <end position="33"/>
    </location>
</feature>